<keyword evidence="4 6" id="KW-1133">Transmembrane helix</keyword>
<keyword evidence="3 6" id="KW-0812">Transmembrane</keyword>
<dbReference type="GO" id="GO:0005886">
    <property type="term" value="C:plasma membrane"/>
    <property type="evidence" value="ECO:0007669"/>
    <property type="project" value="UniProtKB-SubCell"/>
</dbReference>
<evidence type="ECO:0000256" key="2">
    <source>
        <dbReference type="ARBA" id="ARBA00022475"/>
    </source>
</evidence>
<evidence type="ECO:0000256" key="6">
    <source>
        <dbReference type="SAM" id="Phobius"/>
    </source>
</evidence>
<evidence type="ECO:0000259" key="7">
    <source>
        <dbReference type="Pfam" id="PF06271"/>
    </source>
</evidence>
<protein>
    <submittedName>
        <fullName evidence="8">RDD family protein</fullName>
    </submittedName>
</protein>
<dbReference type="InterPro" id="IPR010432">
    <property type="entry name" value="RDD"/>
</dbReference>
<organism evidence="8 9">
    <name type="scientific">Wohlfahrtiimonas chitiniclastica</name>
    <dbReference type="NCBI Taxonomy" id="400946"/>
    <lineage>
        <taxon>Bacteria</taxon>
        <taxon>Pseudomonadati</taxon>
        <taxon>Pseudomonadota</taxon>
        <taxon>Gammaproteobacteria</taxon>
        <taxon>Cardiobacteriales</taxon>
        <taxon>Ignatzschineriaceae</taxon>
        <taxon>Wohlfahrtiimonas</taxon>
    </lineage>
</organism>
<evidence type="ECO:0000313" key="8">
    <source>
        <dbReference type="EMBL" id="MBS7825091.1"/>
    </source>
</evidence>
<dbReference type="Proteomes" id="UP000680020">
    <property type="component" value="Unassembled WGS sequence"/>
</dbReference>
<dbReference type="RefSeq" id="WP_008316683.1">
    <property type="nucleotide sequence ID" value="NZ_JAGIBT010000002.1"/>
</dbReference>
<keyword evidence="2" id="KW-1003">Cell membrane</keyword>
<comment type="caution">
    <text evidence="8">The sequence shown here is derived from an EMBL/GenBank/DDBJ whole genome shotgun (WGS) entry which is preliminary data.</text>
</comment>
<reference evidence="8" key="1">
    <citation type="submission" date="2021-03" db="EMBL/GenBank/DDBJ databases">
        <title>Identification and antibiotic profiling of Wohlfahrtiimonas chitiniclastica, an underestimated human pathogen.</title>
        <authorList>
            <person name="Kopf A."/>
            <person name="Bunk B."/>
            <person name="Coldewey S."/>
            <person name="Gunzer F."/>
            <person name="Riedel T."/>
            <person name="Schroettner P."/>
        </authorList>
    </citation>
    <scope>NUCLEOTIDE SEQUENCE</scope>
    <source>
        <strain evidence="8">DSM 100917</strain>
    </source>
</reference>
<dbReference type="InterPro" id="IPR051791">
    <property type="entry name" value="Pra-immunoreactive"/>
</dbReference>
<feature type="domain" description="RDD" evidence="7">
    <location>
        <begin position="9"/>
        <end position="161"/>
    </location>
</feature>
<feature type="transmembrane region" description="Helical" evidence="6">
    <location>
        <begin position="18"/>
        <end position="39"/>
    </location>
</feature>
<name>A0AB35C033_9GAMM</name>
<sequence>MSPQSIPKATALKRMLAFVYDLFLIIPLMMLMTLIWLPFNHGVAIEPGHALYPLMITTCTIFTPIVFYTYFWHKGGQTLGMRSWRLRVVTTHGETLSPKISATRAVLFVLAIAIAFFGINYAIGVQWTTAAMIPMASALLALYGLGMAFFNNRTTFYDLWTQTRVVQLPKTKK</sequence>
<dbReference type="Pfam" id="PF06271">
    <property type="entry name" value="RDD"/>
    <property type="match status" value="1"/>
</dbReference>
<dbReference type="AlphaFoldDB" id="A0AB35C033"/>
<proteinExistence type="predicted"/>
<keyword evidence="5 6" id="KW-0472">Membrane</keyword>
<feature type="transmembrane region" description="Helical" evidence="6">
    <location>
        <begin position="129"/>
        <end position="150"/>
    </location>
</feature>
<dbReference type="PANTHER" id="PTHR36115:SF10">
    <property type="entry name" value="RDD DOMAIN-CONTAINING PROTEIN"/>
    <property type="match status" value="1"/>
</dbReference>
<evidence type="ECO:0000313" key="9">
    <source>
        <dbReference type="Proteomes" id="UP000680020"/>
    </source>
</evidence>
<evidence type="ECO:0000256" key="1">
    <source>
        <dbReference type="ARBA" id="ARBA00004651"/>
    </source>
</evidence>
<dbReference type="EMBL" id="JAGIBU010000007">
    <property type="protein sequence ID" value="MBS7825091.1"/>
    <property type="molecule type" value="Genomic_DNA"/>
</dbReference>
<feature type="transmembrane region" description="Helical" evidence="6">
    <location>
        <begin position="51"/>
        <end position="72"/>
    </location>
</feature>
<feature type="transmembrane region" description="Helical" evidence="6">
    <location>
        <begin position="105"/>
        <end position="123"/>
    </location>
</feature>
<comment type="subcellular location">
    <subcellularLocation>
        <location evidence="1">Cell membrane</location>
        <topology evidence="1">Multi-pass membrane protein</topology>
    </subcellularLocation>
</comment>
<accession>A0AB35C033</accession>
<gene>
    <name evidence="8" type="ORF">J7561_07735</name>
</gene>
<evidence type="ECO:0000256" key="4">
    <source>
        <dbReference type="ARBA" id="ARBA00022989"/>
    </source>
</evidence>
<dbReference type="PANTHER" id="PTHR36115">
    <property type="entry name" value="PROLINE-RICH ANTIGEN HOMOLOG-RELATED"/>
    <property type="match status" value="1"/>
</dbReference>
<evidence type="ECO:0000256" key="5">
    <source>
        <dbReference type="ARBA" id="ARBA00023136"/>
    </source>
</evidence>
<evidence type="ECO:0000256" key="3">
    <source>
        <dbReference type="ARBA" id="ARBA00022692"/>
    </source>
</evidence>